<feature type="compositionally biased region" description="Basic and acidic residues" evidence="1">
    <location>
        <begin position="643"/>
        <end position="657"/>
    </location>
</feature>
<dbReference type="SMART" id="SM00717">
    <property type="entry name" value="SANT"/>
    <property type="match status" value="2"/>
</dbReference>
<feature type="compositionally biased region" description="Basic and acidic residues" evidence="1">
    <location>
        <begin position="802"/>
        <end position="813"/>
    </location>
</feature>
<feature type="compositionally biased region" description="Basic and acidic residues" evidence="1">
    <location>
        <begin position="1979"/>
        <end position="1988"/>
    </location>
</feature>
<dbReference type="CDD" id="cd00167">
    <property type="entry name" value="SANT"/>
    <property type="match status" value="2"/>
</dbReference>
<feature type="compositionally biased region" description="Polar residues" evidence="1">
    <location>
        <begin position="611"/>
        <end position="629"/>
    </location>
</feature>
<dbReference type="Gene3D" id="1.10.10.60">
    <property type="entry name" value="Homeodomain-like"/>
    <property type="match status" value="1"/>
</dbReference>
<feature type="compositionally biased region" description="Polar residues" evidence="1">
    <location>
        <begin position="1738"/>
        <end position="1757"/>
    </location>
</feature>
<feature type="domain" description="Myb-like" evidence="2">
    <location>
        <begin position="1062"/>
        <end position="1110"/>
    </location>
</feature>
<feature type="compositionally biased region" description="Pro residues" evidence="1">
    <location>
        <begin position="684"/>
        <end position="694"/>
    </location>
</feature>
<feature type="compositionally biased region" description="Basic and acidic residues" evidence="1">
    <location>
        <begin position="1942"/>
        <end position="1960"/>
    </location>
</feature>
<feature type="region of interest" description="Disordered" evidence="1">
    <location>
        <begin position="1429"/>
        <end position="2097"/>
    </location>
</feature>
<comment type="caution">
    <text evidence="3">The sequence shown here is derived from an EMBL/GenBank/DDBJ whole genome shotgun (WGS) entry which is preliminary data.</text>
</comment>
<proteinExistence type="predicted"/>
<feature type="compositionally biased region" description="Basic and acidic residues" evidence="1">
    <location>
        <begin position="1003"/>
        <end position="1027"/>
    </location>
</feature>
<evidence type="ECO:0000313" key="3">
    <source>
        <dbReference type="EMBL" id="KAK0328809.1"/>
    </source>
</evidence>
<feature type="compositionally biased region" description="Basic residues" evidence="1">
    <location>
        <begin position="1121"/>
        <end position="1135"/>
    </location>
</feature>
<feature type="compositionally biased region" description="Basic and acidic residues" evidence="1">
    <location>
        <begin position="840"/>
        <end position="852"/>
    </location>
</feature>
<feature type="region of interest" description="Disordered" evidence="1">
    <location>
        <begin position="1121"/>
        <end position="1141"/>
    </location>
</feature>
<name>A0AAN6G2D1_9PEZI</name>
<feature type="compositionally biased region" description="Low complexity" evidence="1">
    <location>
        <begin position="1525"/>
        <end position="1535"/>
    </location>
</feature>
<feature type="compositionally biased region" description="Polar residues" evidence="1">
    <location>
        <begin position="1843"/>
        <end position="1869"/>
    </location>
</feature>
<feature type="region of interest" description="Disordered" evidence="1">
    <location>
        <begin position="1380"/>
        <end position="1413"/>
    </location>
</feature>
<accession>A0AAN6G2D1</accession>
<feature type="region of interest" description="Disordered" evidence="1">
    <location>
        <begin position="1001"/>
        <end position="1032"/>
    </location>
</feature>
<feature type="region of interest" description="Disordered" evidence="1">
    <location>
        <begin position="1"/>
        <end position="275"/>
    </location>
</feature>
<sequence length="2097" mass="232124">MSRYPPPEYRGFRERSRSPPRFSDRRGSTTALFPSRPEPPRGPRQFDNPPLRPSISGAPGSGPGQRPSFSSLRDAPPLGTVGSNERDRPPFRARDFDRPPRVPSPRDRSPPRAFKDPREYPPRELDIARAQRASGDGPPSAGSTYSDIPLFAAGPGRGGFARGRGRGELDSRGGRGGRGGRREFEDRDRDLFRREKSPPPPRWSRDLSRDGREPERRDDRRVIRREEERRPEWYDRERDVDRSRGDLMAPRLETRRSDESIASTPAPPQASQTLQIDPGRLALLEQAGADLSVRRPSVPQNVQPVREPRRELPETPSYLNGRAETTANRYAQRGSSPPTQAPPVVPAFTLSFAPSAPTPSTITAPSPSTNAKPTEGKHLPAPAEGSHHEPPPEVSHSSSTNLSSFVTREDQGRTAVAHTQLKDPPQDAPKAPRLLEDDLHAGMAGRLHGVGSLENVQASGPSLAVPRIEQPGPFMKPSPSGPRAVSPAASTSSLPAIVQPPMQTAQPSRFSELAAPTGPRATPLASVSPRPPFASPRSDVGAFQGFAGLVRGQTPPPTAPSGPRNQSFSVSPKATGSTVPTAPRGSRAPRVANQMIGGARRVADRPGPQFGAQSSRVPPTAPKSLQWNQWRRPGPAQFGEKTIPAKRDFFGEPRERPPGAGLNDQDYMEAVKHEDVNLRTGSPPSEPSARPLPPNDKMDFDQGPVPQILQPPTNDHSARQSFFGKPEEPADEDVSMSEAADEIISSSDDDDHDPQQIIALAKAKFERDKRALEAQMIDISDHQYRATTPRESIARLSRLSEKDLRRAQEHHEMDIDDSPPTAEAHLMPPGTHSSGTNDGLEVHTPKGAKDAAVEVQSNGESSDNVRQMRRPSPEVISLPYLAKEPHDFQDAEALRDTIHRQEESKATVVAALDRKADHDFANEDEAEANFDAVFIQWRQQCEEFDRLREEQERLERHMSLEPGPEMLPPVAPSINPIVEGRRLHKNSSEYEIEQVIKQSEATARVEQERNERESRKLQADMEKEAKAADQQNEESFKRNMFVDVNRLRDPDTLTLVYSYEPQPDTFTVDEQQVFTAAFKETPKKWGEISSLLPGRTYRDCIHHYYTNKWDGRFRDNRTKKLKAGGRRGRGGKTTRGRGGGAMADMAGVEEIVPPQSMSESGRPRRAAAPTTFGEKEVESKAALIGPSPAKKLGPTAKLDANGEAVVEKPVKRRKVAGEKPGRKAKAQQQPYAALAAAPIASPNRQFLQAIPTKEDHARAQNLEEAALVASLQLGHSNLLPPMESQTVYHHEEFAPSLVSPEELARMKAAGQPPGSRSGASSYWSVPEQQDFVKYIAHFGTDFAAIANHMGTKTQTMIKNHYQRQVGSGNQPELDNVAREADKRRETGYDVGPPPTPTPIVKRKYDQPQPTAPRALAPLTDAMELDEPVVPPRQAQPNHVSPPQYQAQPRFTSSAQTTPVPAQRVVPPPVANTASPALPKTQAPVPPRPVPHPFGAGLAFTTEPRPESRPSLPSSTIFRHTQGNLPPRSQPQQQSGQHHEIMERLLEERNRALRMQQEQSQQEQLDQLHRQPPFNRGSAQGAPADQLLRDPVVERKPLFEEQRAPTPPRPVFSQTPFSRPILGSSTLGPFRSTPFSLMGRIPANSSPPKKEEARPMPLPIAPSIQTARTTMQAPPPDPPKRSNLLSILNDEPDEPKHSKRDSLPGFAQRVVSPAPPTVSSAPTPAPGQNMHPLRRETFGQPSLPQSQFHRPSFSQSGPMSGAAPPTVKQEHASGMLSTQVPKPDWAARVLQPSQSSQRGQPSPPPPLERDVRPYFSHRASALGGLNQPGRANPSPPPHSVLGHSRNSSLTMQANQPLREQRSVVPTQQAQHIGHGAALHPNPYAQQPAGSPLPQPPQPEARNHAHHSHNSSLTGGFPPFHQRAPTRDEAIRQEHQQQHAFAALRERDEMERQRRDHHEFKFRQRGAFFVQQRQQQQQQQHQEEDREHLQRQQPLFARGPPPPQPPQPLQPPTFTGQAFAPDLPPASLREQSKREMEAAMRQQEMSTEERMQEDALMREQHERRHFEEQSRRRQQLHEEAFRRQTPLGGGFGHPPPPRR</sequence>
<feature type="compositionally biased region" description="Low complexity" evidence="1">
    <location>
        <begin position="1790"/>
        <end position="1799"/>
    </location>
</feature>
<feature type="compositionally biased region" description="Polar residues" evidence="1">
    <location>
        <begin position="323"/>
        <end position="338"/>
    </location>
</feature>
<dbReference type="GO" id="GO:0034967">
    <property type="term" value="C:Set3 complex"/>
    <property type="evidence" value="ECO:0007669"/>
    <property type="project" value="TreeGrafter"/>
</dbReference>
<feature type="domain" description="Myb-like" evidence="2">
    <location>
        <begin position="1319"/>
        <end position="1367"/>
    </location>
</feature>
<feature type="region of interest" description="Disordered" evidence="1">
    <location>
        <begin position="802"/>
        <end position="869"/>
    </location>
</feature>
<feature type="compositionally biased region" description="Polar residues" evidence="1">
    <location>
        <begin position="1434"/>
        <end position="1454"/>
    </location>
</feature>
<feature type="compositionally biased region" description="Low complexity" evidence="1">
    <location>
        <begin position="1455"/>
        <end position="1464"/>
    </location>
</feature>
<feature type="compositionally biased region" description="Basic and acidic residues" evidence="1">
    <location>
        <begin position="84"/>
        <end position="129"/>
    </location>
</feature>
<feature type="region of interest" description="Disordered" evidence="1">
    <location>
        <begin position="292"/>
        <end position="754"/>
    </location>
</feature>
<feature type="compositionally biased region" description="Low complexity" evidence="1">
    <location>
        <begin position="1969"/>
        <end position="1978"/>
    </location>
</feature>
<evidence type="ECO:0000313" key="4">
    <source>
        <dbReference type="Proteomes" id="UP001168146"/>
    </source>
</evidence>
<dbReference type="Proteomes" id="UP001168146">
    <property type="component" value="Unassembled WGS sequence"/>
</dbReference>
<feature type="compositionally biased region" description="Basic and acidic residues" evidence="1">
    <location>
        <begin position="1586"/>
        <end position="1602"/>
    </location>
</feature>
<feature type="compositionally biased region" description="Polar residues" evidence="1">
    <location>
        <begin position="1611"/>
        <end position="1626"/>
    </location>
</feature>
<feature type="compositionally biased region" description="Basic and acidic residues" evidence="1">
    <location>
        <begin position="180"/>
        <end position="245"/>
    </location>
</feature>
<feature type="compositionally biased region" description="Basic and acidic residues" evidence="1">
    <location>
        <begin position="2045"/>
        <end position="2080"/>
    </location>
</feature>
<dbReference type="InterPro" id="IPR051571">
    <property type="entry name" value="N-CoR_corepressor"/>
</dbReference>
<feature type="compositionally biased region" description="Basic and acidic residues" evidence="1">
    <location>
        <begin position="1536"/>
        <end position="1550"/>
    </location>
</feature>
<feature type="compositionally biased region" description="Basic and acidic residues" evidence="1">
    <location>
        <begin position="10"/>
        <end position="27"/>
    </location>
</feature>
<dbReference type="PANTHER" id="PTHR13992">
    <property type="entry name" value="NUCLEAR RECEPTOR CO-REPRESSOR RELATED NCOR"/>
    <property type="match status" value="1"/>
</dbReference>
<reference evidence="3" key="1">
    <citation type="submission" date="2021-12" db="EMBL/GenBank/DDBJ databases">
        <title>Black yeast isolated from Biological Soil Crust.</title>
        <authorList>
            <person name="Kurbessoian T."/>
        </authorList>
    </citation>
    <scope>NUCLEOTIDE SEQUENCE</scope>
    <source>
        <strain evidence="3">CCFEE 5208</strain>
    </source>
</reference>
<dbReference type="GO" id="GO:0006357">
    <property type="term" value="P:regulation of transcription by RNA polymerase II"/>
    <property type="evidence" value="ECO:0007669"/>
    <property type="project" value="TreeGrafter"/>
</dbReference>
<feature type="compositionally biased region" description="Low complexity" evidence="1">
    <location>
        <begin position="349"/>
        <end position="369"/>
    </location>
</feature>
<evidence type="ECO:0000256" key="1">
    <source>
        <dbReference type="SAM" id="MobiDB-lite"/>
    </source>
</evidence>
<dbReference type="Gene3D" id="1.20.58.1880">
    <property type="match status" value="1"/>
</dbReference>
<evidence type="ECO:0000259" key="2">
    <source>
        <dbReference type="SMART" id="SM00717"/>
    </source>
</evidence>
<dbReference type="InterPro" id="IPR001005">
    <property type="entry name" value="SANT/Myb"/>
</dbReference>
<feature type="compositionally biased region" description="Polar residues" evidence="1">
    <location>
        <begin position="563"/>
        <end position="580"/>
    </location>
</feature>
<protein>
    <recommendedName>
        <fullName evidence="2">Myb-like domain-containing protein</fullName>
    </recommendedName>
</protein>
<feature type="compositionally biased region" description="Acidic residues" evidence="1">
    <location>
        <begin position="729"/>
        <end position="752"/>
    </location>
</feature>
<feature type="region of interest" description="Disordered" evidence="1">
    <location>
        <begin position="1154"/>
        <end position="1179"/>
    </location>
</feature>
<dbReference type="Pfam" id="PF00249">
    <property type="entry name" value="Myb_DNA-binding"/>
    <property type="match status" value="2"/>
</dbReference>
<feature type="compositionally biased region" description="Pro residues" evidence="1">
    <location>
        <begin position="1997"/>
        <end position="2009"/>
    </location>
</feature>
<dbReference type="EMBL" id="JASUXU010000001">
    <property type="protein sequence ID" value="KAK0328809.1"/>
    <property type="molecule type" value="Genomic_DNA"/>
</dbReference>
<feature type="compositionally biased region" description="Polar residues" evidence="1">
    <location>
        <begin position="1662"/>
        <end position="1671"/>
    </location>
</feature>
<dbReference type="SUPFAM" id="SSF46689">
    <property type="entry name" value="Homeodomain-like"/>
    <property type="match status" value="2"/>
</dbReference>
<feature type="compositionally biased region" description="Basic and acidic residues" evidence="1">
    <location>
        <begin position="1923"/>
        <end position="1935"/>
    </location>
</feature>
<organism evidence="3 4">
    <name type="scientific">Friedmanniomyces endolithicus</name>
    <dbReference type="NCBI Taxonomy" id="329885"/>
    <lineage>
        <taxon>Eukaryota</taxon>
        <taxon>Fungi</taxon>
        <taxon>Dikarya</taxon>
        <taxon>Ascomycota</taxon>
        <taxon>Pezizomycotina</taxon>
        <taxon>Dothideomycetes</taxon>
        <taxon>Dothideomycetidae</taxon>
        <taxon>Mycosphaerellales</taxon>
        <taxon>Teratosphaeriaceae</taxon>
        <taxon>Friedmanniomyces</taxon>
    </lineage>
</organism>
<dbReference type="InterPro" id="IPR009057">
    <property type="entry name" value="Homeodomain-like_sf"/>
</dbReference>
<gene>
    <name evidence="3" type="ORF">LTR82_000742</name>
</gene>
<dbReference type="PANTHER" id="PTHR13992:SF39">
    <property type="entry name" value="SMRTER, ISOFORM G"/>
    <property type="match status" value="1"/>
</dbReference>
<feature type="compositionally biased region" description="Low complexity" evidence="1">
    <location>
        <begin position="1552"/>
        <end position="1564"/>
    </location>
</feature>
<feature type="compositionally biased region" description="Polar residues" evidence="1">
    <location>
        <begin position="855"/>
        <end position="865"/>
    </location>
</feature>